<dbReference type="AlphaFoldDB" id="A0A1G2R5E5"/>
<dbReference type="Proteomes" id="UP000179258">
    <property type="component" value="Unassembled WGS sequence"/>
</dbReference>
<gene>
    <name evidence="1" type="ORF">A3D59_02580</name>
</gene>
<organism evidence="1 2">
    <name type="scientific">Candidatus Wildermuthbacteria bacterium RIFCSPHIGHO2_02_FULL_47_17</name>
    <dbReference type="NCBI Taxonomy" id="1802452"/>
    <lineage>
        <taxon>Bacteria</taxon>
        <taxon>Candidatus Wildermuthiibacteriota</taxon>
    </lineage>
</organism>
<accession>A0A1G2R5E5</accession>
<reference evidence="1 2" key="1">
    <citation type="journal article" date="2016" name="Nat. Commun.">
        <title>Thousands of microbial genomes shed light on interconnected biogeochemical processes in an aquifer system.</title>
        <authorList>
            <person name="Anantharaman K."/>
            <person name="Brown C.T."/>
            <person name="Hug L.A."/>
            <person name="Sharon I."/>
            <person name="Castelle C.J."/>
            <person name="Probst A.J."/>
            <person name="Thomas B.C."/>
            <person name="Singh A."/>
            <person name="Wilkins M.J."/>
            <person name="Karaoz U."/>
            <person name="Brodie E.L."/>
            <person name="Williams K.H."/>
            <person name="Hubbard S.S."/>
            <person name="Banfield J.F."/>
        </authorList>
    </citation>
    <scope>NUCLEOTIDE SEQUENCE [LARGE SCALE GENOMIC DNA]</scope>
</reference>
<dbReference type="EMBL" id="MHTX01000042">
    <property type="protein sequence ID" value="OHA67321.1"/>
    <property type="molecule type" value="Genomic_DNA"/>
</dbReference>
<comment type="caution">
    <text evidence="1">The sequence shown here is derived from an EMBL/GenBank/DDBJ whole genome shotgun (WGS) entry which is preliminary data.</text>
</comment>
<evidence type="ECO:0000313" key="1">
    <source>
        <dbReference type="EMBL" id="OHA67321.1"/>
    </source>
</evidence>
<name>A0A1G2R5E5_9BACT</name>
<evidence type="ECO:0000313" key="2">
    <source>
        <dbReference type="Proteomes" id="UP000179258"/>
    </source>
</evidence>
<protein>
    <submittedName>
        <fullName evidence="1">Uncharacterized protein</fullName>
    </submittedName>
</protein>
<sequence length="206" mass="23835">MTTYSELEALLKQYDPGREVLAEFYTVTGQPDKERVERGSILARLLDQGNWNSAIQYGEKHYLLSPIQLQEIRRRQCLAAMDKWPWEALKVAREHHLPDLALEAAVRYSEDLLAHPKSNPESLLSIMRQERMHDHGFVQRALKHTFAVWVVDPEKSRELKKLVEEFPGYFSAEETTLVALLARAEELRAQARARHYREIAAVARAC</sequence>
<proteinExistence type="predicted"/>